<feature type="chain" id="PRO_5003681696" evidence="2">
    <location>
        <begin position="28"/>
        <end position="207"/>
    </location>
</feature>
<evidence type="ECO:0000256" key="1">
    <source>
        <dbReference type="SAM" id="MobiDB-lite"/>
    </source>
</evidence>
<dbReference type="EMBL" id="JQ728013">
    <property type="protein sequence ID" value="AFK88688.1"/>
    <property type="molecule type" value="Genomic_DNA"/>
</dbReference>
<feature type="signal peptide" evidence="2">
    <location>
        <begin position="1"/>
        <end position="27"/>
    </location>
</feature>
<dbReference type="RefSeq" id="WP_015062510.1">
    <property type="nucleotide sequence ID" value="NC_019340.1"/>
</dbReference>
<accession>I3VZB1</accession>
<evidence type="ECO:0000313" key="3">
    <source>
        <dbReference type="EMBL" id="AFK88688.1"/>
    </source>
</evidence>
<keyword evidence="2" id="KW-0732">Signal</keyword>
<dbReference type="InterPro" id="IPR019719">
    <property type="entry name" value="DUF2599"/>
</dbReference>
<feature type="region of interest" description="Disordered" evidence="1">
    <location>
        <begin position="78"/>
        <end position="101"/>
    </location>
</feature>
<sequence>MNKTHKMATLVIAAILAAGMTAPTAYADSPGNTRITASEQSVLTQILGHKPTQTEYNRYVETYGSVPTEADINAYIEGSESEGSSSQTAAHDDSTSPGTSTEIYTQAAPARFSMFFLSGTWITRSGVVSLSLKPRKGGIGNEGDERTWKTVYDKFHNAGQWTRYKNNGVDASMKKQYMCHFKYGMVKTPWNLEPHKKAADVSPVKCN</sequence>
<proteinExistence type="predicted"/>
<keyword evidence="3" id="KW-0614">Plasmid</keyword>
<organism evidence="3">
    <name type="scientific">Acidipropionibacterium jensenii</name>
    <dbReference type="NCBI Taxonomy" id="1749"/>
    <lineage>
        <taxon>Bacteria</taxon>
        <taxon>Bacillati</taxon>
        <taxon>Actinomycetota</taxon>
        <taxon>Actinomycetes</taxon>
        <taxon>Propionibacteriales</taxon>
        <taxon>Propionibacteriaceae</taxon>
        <taxon>Acidipropionibacterium</taxon>
    </lineage>
</organism>
<dbReference type="Pfam" id="PF10783">
    <property type="entry name" value="DUF2599"/>
    <property type="match status" value="1"/>
</dbReference>
<dbReference type="AlphaFoldDB" id="I3VZB1"/>
<protein>
    <submittedName>
        <fullName evidence="3">Propionic SM1</fullName>
    </submittedName>
</protein>
<reference evidence="3" key="1">
    <citation type="submission" date="2012-02" db="EMBL/GenBank/DDBJ databases">
        <authorList>
            <person name="Xin Z."/>
            <person name="Long L."/>
        </authorList>
    </citation>
    <scope>NUCLEOTIDE SEQUENCE</scope>
    <source>
        <plasmid evidence="3">pZGX01</plasmid>
    </source>
</reference>
<geneLocation type="plasmid" evidence="3">
    <name>pZGX01</name>
</geneLocation>
<evidence type="ECO:0000256" key="2">
    <source>
        <dbReference type="SAM" id="SignalP"/>
    </source>
</evidence>
<name>I3VZB1_9ACTN</name>
<reference evidence="3" key="2">
    <citation type="journal article" date="2013" name="Appl. Environ. Microbiol.">
        <title>Development of a Propionibacterium-Escherichia coli Shuttle Vector for Metabolic Engineering of Propionibacterium jensenii, an Efficient Producer of Propionic Acid.</title>
        <authorList>
            <person name="Zhuge X."/>
            <person name="Liu L."/>
            <person name="Shin H.D."/>
            <person name="Chen R.R."/>
            <person name="Li J."/>
            <person name="Du G."/>
            <person name="Chen J."/>
        </authorList>
    </citation>
    <scope>NUCLEOTIDE SEQUENCE</scope>
    <source>
        <plasmid evidence="3">pZGX01</plasmid>
    </source>
</reference>